<dbReference type="Proteomes" id="UP000232122">
    <property type="component" value="Unassembled WGS sequence"/>
</dbReference>
<evidence type="ECO:0000313" key="2">
    <source>
        <dbReference type="EMBL" id="MDV6236669.1"/>
    </source>
</evidence>
<evidence type="ECO:0000313" key="3">
    <source>
        <dbReference type="EMBL" id="PJZ92459.1"/>
    </source>
</evidence>
<reference evidence="3" key="1">
    <citation type="submission" date="2017-07" db="EMBL/GenBank/DDBJ databases">
        <title>Leptospira spp. isolated from tropical soils.</title>
        <authorList>
            <person name="Thibeaux R."/>
            <person name="Iraola G."/>
            <person name="Ferres I."/>
            <person name="Bierque E."/>
            <person name="Girault D."/>
            <person name="Soupe-Gilbert M.-E."/>
            <person name="Picardeau M."/>
            <person name="Goarant C."/>
        </authorList>
    </citation>
    <scope>NUCLEOTIDE SEQUENCE [LARGE SCALE GENOMIC DNA]</scope>
    <source>
        <strain evidence="3">ATI7-C-A5</strain>
    </source>
</reference>
<evidence type="ECO:0000313" key="4">
    <source>
        <dbReference type="Proteomes" id="UP000232122"/>
    </source>
</evidence>
<keyword evidence="4" id="KW-1185">Reference proteome</keyword>
<dbReference type="OrthoDB" id="9870520at2"/>
<keyword evidence="1" id="KW-0812">Transmembrane</keyword>
<dbReference type="RefSeq" id="WP_100746325.1">
    <property type="nucleotide sequence ID" value="NZ_NPEF02000015.1"/>
</dbReference>
<evidence type="ECO:0000256" key="1">
    <source>
        <dbReference type="SAM" id="Phobius"/>
    </source>
</evidence>
<dbReference type="AlphaFoldDB" id="A0A2N0B7F7"/>
<protein>
    <submittedName>
        <fullName evidence="3">Uncharacterized protein</fullName>
    </submittedName>
</protein>
<name>A0A2N0B7F7_9LEPT</name>
<feature type="transmembrane region" description="Helical" evidence="1">
    <location>
        <begin position="26"/>
        <end position="49"/>
    </location>
</feature>
<reference evidence="2 4" key="2">
    <citation type="journal article" date="2018" name="Microb. Genom.">
        <title>Deciphering the unexplored Leptospira diversity from soils uncovers genomic evolution to virulence.</title>
        <authorList>
            <person name="Thibeaux R."/>
            <person name="Iraola G."/>
            <person name="Ferres I."/>
            <person name="Bierque E."/>
            <person name="Girault D."/>
            <person name="Soupe-Gilbert M.E."/>
            <person name="Picardeau M."/>
            <person name="Goarant C."/>
        </authorList>
    </citation>
    <scope>NUCLEOTIDE SEQUENCE [LARGE SCALE GENOMIC DNA]</scope>
    <source>
        <strain evidence="2 4">ATI7-C-A5</strain>
    </source>
</reference>
<accession>A0A2N0B7F7</accession>
<organism evidence="3">
    <name type="scientific">Leptospira ellisii</name>
    <dbReference type="NCBI Taxonomy" id="2023197"/>
    <lineage>
        <taxon>Bacteria</taxon>
        <taxon>Pseudomonadati</taxon>
        <taxon>Spirochaetota</taxon>
        <taxon>Spirochaetia</taxon>
        <taxon>Leptospirales</taxon>
        <taxon>Leptospiraceae</taxon>
        <taxon>Leptospira</taxon>
    </lineage>
</organism>
<proteinExistence type="predicted"/>
<sequence>MDSKRIIKRNSNTGNKGFGLRIKSKIVSASALIALFLIGYCTVLVPKLLRMEKNIDLKKEKGTVLEYKNIPKGMYTKPFIIPFSEYLSEMSDGKVDVDAVNSYTVGGYSPVPGCKKTLKYSHMLDPKCRLVNSWWGVYLIYDDSAGKGANFMLQNPSGSKSDLNNLNRESIQTVPMLDQKLISWSSHEGQKDYTWKDFENEFVFQRIGELQSSDFRDLQKREWLRLSGDFKTLAALTDTKKTDMHYLSSIRAYVGLPDEEVYKQVDPWYSFTLKGEVLTRYFPCGKNPFWAIVYYNGSKLNTKDGTSVDTWPEVEGEFRKSLLSLKLECGE</sequence>
<comment type="caution">
    <text evidence="3">The sequence shown here is derived from an EMBL/GenBank/DDBJ whole genome shotgun (WGS) entry which is preliminary data.</text>
</comment>
<dbReference type="EMBL" id="NPEF01000134">
    <property type="protein sequence ID" value="PJZ92459.1"/>
    <property type="molecule type" value="Genomic_DNA"/>
</dbReference>
<keyword evidence="1" id="KW-0472">Membrane</keyword>
<accession>A0A2N0BMM1</accession>
<gene>
    <name evidence="2" type="ORF">CH379_013645</name>
    <name evidence="3" type="ORF">CH379_13055</name>
</gene>
<reference evidence="2" key="3">
    <citation type="submission" date="2023-10" db="EMBL/GenBank/DDBJ databases">
        <authorList>
            <person name="Picardeau M."/>
            <person name="Thibeaux R."/>
        </authorList>
    </citation>
    <scope>NUCLEOTIDE SEQUENCE</scope>
    <source>
        <strain evidence="2">ATI7-C-A5</strain>
    </source>
</reference>
<dbReference type="EMBL" id="NPEF02000015">
    <property type="protein sequence ID" value="MDV6236669.1"/>
    <property type="molecule type" value="Genomic_DNA"/>
</dbReference>
<keyword evidence="1" id="KW-1133">Transmembrane helix</keyword>